<dbReference type="InterPro" id="IPR001279">
    <property type="entry name" value="Metallo-B-lactamas"/>
</dbReference>
<evidence type="ECO:0000259" key="1">
    <source>
        <dbReference type="SMART" id="SM00849"/>
    </source>
</evidence>
<proteinExistence type="predicted"/>
<reference evidence="2 4" key="1">
    <citation type="journal article" date="2016" name="Genome Announc.">
        <title>Complete Genome Sequence of the Amino Acid-Fermenting Clostridium propionicum X2 (DSM 1682).</title>
        <authorList>
            <person name="Poehlein A."/>
            <person name="Schlien K."/>
            <person name="Chowdhury N.P."/>
            <person name="Gottschalk G."/>
            <person name="Buckel W."/>
            <person name="Daniel R."/>
        </authorList>
    </citation>
    <scope>NUCLEOTIDE SEQUENCE [LARGE SCALE GENOMIC DNA]</scope>
    <source>
        <strain evidence="2 4">X2</strain>
    </source>
</reference>
<dbReference type="Pfam" id="PF00753">
    <property type="entry name" value="Lactamase_B"/>
    <property type="match status" value="1"/>
</dbReference>
<dbReference type="AlphaFoldDB" id="A0A110A763"/>
<reference evidence="4" key="2">
    <citation type="submission" date="2016-01" db="EMBL/GenBank/DDBJ databases">
        <authorList>
            <person name="Poehlein A."/>
            <person name="Schlien K."/>
            <person name="Gottschalk G."/>
            <person name="Buckel W."/>
            <person name="Daniel R."/>
        </authorList>
    </citation>
    <scope>NUCLEOTIDE SEQUENCE [LARGE SCALE GENOMIC DNA]</scope>
    <source>
        <strain evidence="4">X2</strain>
    </source>
</reference>
<evidence type="ECO:0000313" key="3">
    <source>
        <dbReference type="EMBL" id="SHF10181.1"/>
    </source>
</evidence>
<keyword evidence="2" id="KW-0378">Hydrolase</keyword>
<dbReference type="InterPro" id="IPR036866">
    <property type="entry name" value="RibonucZ/Hydroxyglut_hydro"/>
</dbReference>
<dbReference type="PANTHER" id="PTHR42951">
    <property type="entry name" value="METALLO-BETA-LACTAMASE DOMAIN-CONTAINING"/>
    <property type="match status" value="1"/>
</dbReference>
<dbReference type="InterPro" id="IPR050855">
    <property type="entry name" value="NDM-1-like"/>
</dbReference>
<reference evidence="5" key="4">
    <citation type="submission" date="2016-11" db="EMBL/GenBank/DDBJ databases">
        <authorList>
            <person name="Jaros S."/>
            <person name="Januszkiewicz K."/>
            <person name="Wedrychowicz H."/>
        </authorList>
    </citation>
    <scope>NUCLEOTIDE SEQUENCE [LARGE SCALE GENOMIC DNA]</scope>
    <source>
        <strain evidence="5">DSM 1682</strain>
    </source>
</reference>
<dbReference type="EMBL" id="CP014223">
    <property type="protein sequence ID" value="AMJ40193.1"/>
    <property type="molecule type" value="Genomic_DNA"/>
</dbReference>
<protein>
    <submittedName>
        <fullName evidence="3">Glyoxylase, beta-lactamase superfamily II</fullName>
    </submittedName>
    <submittedName>
        <fullName evidence="2">Metallo-hydrolase YflN</fullName>
        <ecNumber evidence="2">3.-.-.-</ecNumber>
    </submittedName>
</protein>
<keyword evidence="4" id="KW-1185">Reference proteome</keyword>
<gene>
    <name evidence="2" type="primary">yflN</name>
    <name evidence="2" type="ORF">CPRO_05900</name>
    <name evidence="3" type="ORF">SAMN02745151_02785</name>
</gene>
<feature type="domain" description="Metallo-beta-lactamase" evidence="1">
    <location>
        <begin position="20"/>
        <end position="225"/>
    </location>
</feature>
<dbReference type="SUPFAM" id="SSF56281">
    <property type="entry name" value="Metallo-hydrolase/oxidoreductase"/>
    <property type="match status" value="1"/>
</dbReference>
<dbReference type="EC" id="3.-.-.-" evidence="2"/>
<dbReference type="EMBL" id="FQUA01000017">
    <property type="protein sequence ID" value="SHF10181.1"/>
    <property type="molecule type" value="Genomic_DNA"/>
</dbReference>
<evidence type="ECO:0000313" key="5">
    <source>
        <dbReference type="Proteomes" id="UP000184204"/>
    </source>
</evidence>
<accession>A0A110A763</accession>
<dbReference type="Proteomes" id="UP000184204">
    <property type="component" value="Unassembled WGS sequence"/>
</dbReference>
<dbReference type="KEGG" id="cpro:CPRO_05900"/>
<dbReference type="Proteomes" id="UP000068026">
    <property type="component" value="Chromosome"/>
</dbReference>
<dbReference type="GO" id="GO:0016787">
    <property type="term" value="F:hydrolase activity"/>
    <property type="evidence" value="ECO:0007669"/>
    <property type="project" value="UniProtKB-KW"/>
</dbReference>
<dbReference type="CDD" id="cd07721">
    <property type="entry name" value="yflN-like_MBL-fold"/>
    <property type="match status" value="1"/>
</dbReference>
<evidence type="ECO:0000313" key="2">
    <source>
        <dbReference type="EMBL" id="AMJ40193.1"/>
    </source>
</evidence>
<evidence type="ECO:0000313" key="4">
    <source>
        <dbReference type="Proteomes" id="UP000068026"/>
    </source>
</evidence>
<dbReference type="PANTHER" id="PTHR42951:SF15">
    <property type="entry name" value="METALLO-BETA-LACTAMASE SUPERFAMILY PROTEIN"/>
    <property type="match status" value="1"/>
</dbReference>
<dbReference type="RefSeq" id="WP_066047682.1">
    <property type="nucleotide sequence ID" value="NZ_CP014223.1"/>
</dbReference>
<organism evidence="3 5">
    <name type="scientific">Anaerotignum propionicum DSM 1682</name>
    <dbReference type="NCBI Taxonomy" id="991789"/>
    <lineage>
        <taxon>Bacteria</taxon>
        <taxon>Bacillati</taxon>
        <taxon>Bacillota</taxon>
        <taxon>Clostridia</taxon>
        <taxon>Lachnospirales</taxon>
        <taxon>Anaerotignaceae</taxon>
        <taxon>Anaerotignum</taxon>
    </lineage>
</organism>
<dbReference type="SMART" id="SM00849">
    <property type="entry name" value="Lactamase_B"/>
    <property type="match status" value="1"/>
</dbReference>
<sequence length="234" mass="26000">MEHRILSFPITASFANTENTVYPTLLMDGHNIILIDCGFIGSLPILEKELQQYGISTKLITGLVLTHHDHDHMGAAAALKRLNPHIKIYASAVEAPFITAQEKPLRLCQAEEFQKILPPQQQEFGKAFCDMLRRVEPVQVDVLLQDGDYLDCCEGCKVIATPGHTPGHISLFMEKDSIIITGDAFALENHQPVIANPQFTLDIVKATASMEKLLAMNVKSYYCYHGGHFTPQGK</sequence>
<name>A0A110A763_ANAPI</name>
<dbReference type="Gene3D" id="3.60.15.10">
    <property type="entry name" value="Ribonuclease Z/Hydroxyacylglutathione hydrolase-like"/>
    <property type="match status" value="1"/>
</dbReference>
<reference evidence="3" key="3">
    <citation type="submission" date="2016-11" db="EMBL/GenBank/DDBJ databases">
        <authorList>
            <person name="Varghese N."/>
            <person name="Submissions S."/>
        </authorList>
    </citation>
    <scope>NUCLEOTIDE SEQUENCE</scope>
    <source>
        <strain evidence="3">DSM 1682</strain>
    </source>
</reference>